<proteinExistence type="predicted"/>
<accession>X1LUM3</accession>
<dbReference type="EMBL" id="BARV01017413">
    <property type="protein sequence ID" value="GAI23057.1"/>
    <property type="molecule type" value="Genomic_DNA"/>
</dbReference>
<dbReference type="AlphaFoldDB" id="X1LUM3"/>
<protein>
    <submittedName>
        <fullName evidence="1">Uncharacterized protein</fullName>
    </submittedName>
</protein>
<evidence type="ECO:0000313" key="1">
    <source>
        <dbReference type="EMBL" id="GAI23057.1"/>
    </source>
</evidence>
<sequence length="49" mass="5952">MKFGLWKLIKVAYAELIRPVLFKAIDNPDVEWDDFLMTRLDDLFDYKEE</sequence>
<gene>
    <name evidence="1" type="ORF">S06H3_29682</name>
</gene>
<reference evidence="1" key="1">
    <citation type="journal article" date="2014" name="Front. Microbiol.">
        <title>High frequency of phylogenetically diverse reductive dehalogenase-homologous genes in deep subseafloor sedimentary metagenomes.</title>
        <authorList>
            <person name="Kawai M."/>
            <person name="Futagami T."/>
            <person name="Toyoda A."/>
            <person name="Takaki Y."/>
            <person name="Nishi S."/>
            <person name="Hori S."/>
            <person name="Arai W."/>
            <person name="Tsubouchi T."/>
            <person name="Morono Y."/>
            <person name="Uchiyama I."/>
            <person name="Ito T."/>
            <person name="Fujiyama A."/>
            <person name="Inagaki F."/>
            <person name="Takami H."/>
        </authorList>
    </citation>
    <scope>NUCLEOTIDE SEQUENCE</scope>
    <source>
        <strain evidence="1">Expedition CK06-06</strain>
    </source>
</reference>
<comment type="caution">
    <text evidence="1">The sequence shown here is derived from an EMBL/GenBank/DDBJ whole genome shotgun (WGS) entry which is preliminary data.</text>
</comment>
<name>X1LUM3_9ZZZZ</name>
<organism evidence="1">
    <name type="scientific">marine sediment metagenome</name>
    <dbReference type="NCBI Taxonomy" id="412755"/>
    <lineage>
        <taxon>unclassified sequences</taxon>
        <taxon>metagenomes</taxon>
        <taxon>ecological metagenomes</taxon>
    </lineage>
</organism>